<dbReference type="RefSeq" id="WP_085449828.1">
    <property type="nucleotide sequence ID" value="NZ_CP020814.1"/>
</dbReference>
<keyword evidence="2" id="KW-1185">Reference proteome</keyword>
<organism evidence="1 2">
    <name type="scientific">Halalkalibacter krulwichiae</name>
    <dbReference type="NCBI Taxonomy" id="199441"/>
    <lineage>
        <taxon>Bacteria</taxon>
        <taxon>Bacillati</taxon>
        <taxon>Bacillota</taxon>
        <taxon>Bacilli</taxon>
        <taxon>Bacillales</taxon>
        <taxon>Bacillaceae</taxon>
        <taxon>Halalkalibacter</taxon>
    </lineage>
</organism>
<dbReference type="KEGG" id="bkw:BkAM31D_21020"/>
<proteinExistence type="predicted"/>
<dbReference type="Proteomes" id="UP000193006">
    <property type="component" value="Chromosome"/>
</dbReference>
<accession>A0A1X9MHL6</accession>
<gene>
    <name evidence="1" type="ORF">BkAM31D_21020</name>
</gene>
<dbReference type="STRING" id="199441.BkAM31D_21020"/>
<dbReference type="AlphaFoldDB" id="A0A1X9MHL6"/>
<name>A0A1X9MHL6_9BACI</name>
<evidence type="ECO:0000313" key="2">
    <source>
        <dbReference type="Proteomes" id="UP000193006"/>
    </source>
</evidence>
<sequence>MADERLTYSIDAKVIDPETNKPMPKVAVQLLGSNLEFYPETQNVEVNKIEEILSNQKEIINVMNSDKLIFGIYWNKESSPQMTRTDAAEGLVANVGVDGELVRNDFDRMPIFGEMHEAEDEYGNRFTRIPKFYIQKTGGKNHLIKRVSKTRYPGFYLPWLFWDFEKNEELEYYDHGKYKGSLSADGKLESKFGTIPTVFRNIVQFRNDARNNNDANAGLTGYQQLDIHAQDVLETLIHIEFATLNSQSVMQGLVSGAYSDSHTITLTEQGVNRAVVSNATAGQFVVGQSISIGSSRGNTSVVHGRTVTDINVVDESNQEIVFDGDPIDVTEGNVIWSSGWRNGFSADIAASSGSIGDNTSGRYPCMYRGIESPWGDLWQFVDGVNINDHQAWVSKDANNYASNVFAHPYEKLNYVNATSNGWVIGMGLDNKHPFANFPTILGGSSTTYYSDHYWQATGQRIALVGGYLYNGSIAGLSYWDLYFSSGASAWSLVGRLLKKRS</sequence>
<reference evidence="1 2" key="1">
    <citation type="submission" date="2017-04" db="EMBL/GenBank/DDBJ databases">
        <title>Bacillus krulwichiae AM31D Genome sequencing and assembly.</title>
        <authorList>
            <person name="Krulwich T.A."/>
            <person name="Anastor L."/>
            <person name="Ehrlich R."/>
            <person name="Ehrlich G.D."/>
            <person name="Janto B."/>
        </authorList>
    </citation>
    <scope>NUCLEOTIDE SEQUENCE [LARGE SCALE GENOMIC DNA]</scope>
    <source>
        <strain evidence="1 2">AM31D</strain>
    </source>
</reference>
<dbReference type="EMBL" id="CP020814">
    <property type="protein sequence ID" value="ARK32124.1"/>
    <property type="molecule type" value="Genomic_DNA"/>
</dbReference>
<evidence type="ECO:0000313" key="1">
    <source>
        <dbReference type="EMBL" id="ARK32124.1"/>
    </source>
</evidence>
<protein>
    <submittedName>
        <fullName evidence="1">Uncharacterized protein</fullName>
    </submittedName>
</protein>